<reference evidence="2 3" key="1">
    <citation type="submission" date="2020-07" db="EMBL/GenBank/DDBJ databases">
        <title>Sequencing the genomes of 1000 actinobacteria strains.</title>
        <authorList>
            <person name="Klenk H.-P."/>
        </authorList>
    </citation>
    <scope>NUCLEOTIDE SEQUENCE [LARGE SCALE GENOMIC DNA]</scope>
    <source>
        <strain evidence="2 3">DSM 44065</strain>
    </source>
</reference>
<comment type="caution">
    <text evidence="2">The sequence shown here is derived from an EMBL/GenBank/DDBJ whole genome shotgun (WGS) entry which is preliminary data.</text>
</comment>
<evidence type="ECO:0000313" key="2">
    <source>
        <dbReference type="EMBL" id="NYI86018.1"/>
    </source>
</evidence>
<dbReference type="InterPro" id="IPR019922">
    <property type="entry name" value="Lucif-like_OxRdatse_MSMEG_4141"/>
</dbReference>
<dbReference type="Gene3D" id="3.20.20.30">
    <property type="entry name" value="Luciferase-like domain"/>
    <property type="match status" value="2"/>
</dbReference>
<proteinExistence type="predicted"/>
<evidence type="ECO:0000313" key="3">
    <source>
        <dbReference type="Proteomes" id="UP000587002"/>
    </source>
</evidence>
<dbReference type="InterPro" id="IPR050766">
    <property type="entry name" value="Bact_Lucif_Oxidored"/>
</dbReference>
<accession>A0A853ATQ8</accession>
<sequence length="274" mass="29558">MSAPLGRIGIWRLAPQLDAEFAAEAERLGYGTIWVGGSPPADPEIVERLLDATRGITVATGIVNIWNSPAQAVAESFHRVDAKHPGRFVLGVGAGHREANTDYRKPYQALVDHLDVLDAAEVPQSQRVLAALGPKVLRLARDRAAGAHPYLTTPDHTRAAREVLGDALLAPEQKVVVDTDVERARATGRAMVTRYLNLVNYVRNLQRHGFSPDELTPPGSDRVVDALALHGTAEQIAEGVDAHLRADADHVSVQVLGDDPLAGYRALAEALELR</sequence>
<dbReference type="GO" id="GO:0005829">
    <property type="term" value="C:cytosol"/>
    <property type="evidence" value="ECO:0007669"/>
    <property type="project" value="TreeGrafter"/>
</dbReference>
<dbReference type="SUPFAM" id="SSF51679">
    <property type="entry name" value="Bacterial luciferase-like"/>
    <property type="match status" value="1"/>
</dbReference>
<gene>
    <name evidence="2" type="ORF">HNR68_004648</name>
</gene>
<dbReference type="InterPro" id="IPR036661">
    <property type="entry name" value="Luciferase-like_sf"/>
</dbReference>
<dbReference type="Proteomes" id="UP000587002">
    <property type="component" value="Unassembled WGS sequence"/>
</dbReference>
<name>A0A853ATQ8_9PSEU</name>
<dbReference type="Pfam" id="PF00296">
    <property type="entry name" value="Bac_luciferase"/>
    <property type="match status" value="1"/>
</dbReference>
<dbReference type="NCBIfam" id="TIGR03620">
    <property type="entry name" value="F420_MSMEG_4141"/>
    <property type="match status" value="1"/>
</dbReference>
<dbReference type="AlphaFoldDB" id="A0A853ATQ8"/>
<dbReference type="RefSeq" id="WP_179723843.1">
    <property type="nucleotide sequence ID" value="NZ_BAABFH010000001.1"/>
</dbReference>
<protein>
    <submittedName>
        <fullName evidence="2">Putative F420-dependent oxidoreductase</fullName>
    </submittedName>
</protein>
<keyword evidence="3" id="KW-1185">Reference proteome</keyword>
<feature type="domain" description="Luciferase-like" evidence="1">
    <location>
        <begin position="20"/>
        <end position="242"/>
    </location>
</feature>
<dbReference type="InterPro" id="IPR011251">
    <property type="entry name" value="Luciferase-like_dom"/>
</dbReference>
<dbReference type="PANTHER" id="PTHR30137">
    <property type="entry name" value="LUCIFERASE-LIKE MONOOXYGENASE"/>
    <property type="match status" value="1"/>
</dbReference>
<dbReference type="EMBL" id="JACCFJ010000001">
    <property type="protein sequence ID" value="NYI86018.1"/>
    <property type="molecule type" value="Genomic_DNA"/>
</dbReference>
<dbReference type="PANTHER" id="PTHR30137:SF18">
    <property type="entry name" value="CONSERVED PROTEIN"/>
    <property type="match status" value="1"/>
</dbReference>
<organism evidence="2 3">
    <name type="scientific">Saccharopolyspora hordei</name>
    <dbReference type="NCBI Taxonomy" id="1838"/>
    <lineage>
        <taxon>Bacteria</taxon>
        <taxon>Bacillati</taxon>
        <taxon>Actinomycetota</taxon>
        <taxon>Actinomycetes</taxon>
        <taxon>Pseudonocardiales</taxon>
        <taxon>Pseudonocardiaceae</taxon>
        <taxon>Saccharopolyspora</taxon>
    </lineage>
</organism>
<evidence type="ECO:0000259" key="1">
    <source>
        <dbReference type="Pfam" id="PF00296"/>
    </source>
</evidence>
<dbReference type="GO" id="GO:0016705">
    <property type="term" value="F:oxidoreductase activity, acting on paired donors, with incorporation or reduction of molecular oxygen"/>
    <property type="evidence" value="ECO:0007669"/>
    <property type="project" value="InterPro"/>
</dbReference>